<dbReference type="HOGENOM" id="CLU_010194_2_1_1"/>
<dbReference type="Pfam" id="PF00106">
    <property type="entry name" value="adh_short"/>
    <property type="match status" value="1"/>
</dbReference>
<feature type="region of interest" description="Disordered" evidence="4">
    <location>
        <begin position="1"/>
        <end position="24"/>
    </location>
</feature>
<evidence type="ECO:0000313" key="5">
    <source>
        <dbReference type="EMBL" id="KFH45371.1"/>
    </source>
</evidence>
<dbReference type="EMBL" id="JPKY01000033">
    <property type="protein sequence ID" value="KFH45371.1"/>
    <property type="molecule type" value="Genomic_DNA"/>
</dbReference>
<evidence type="ECO:0000313" key="6">
    <source>
        <dbReference type="Proteomes" id="UP000029964"/>
    </source>
</evidence>
<evidence type="ECO:0000256" key="2">
    <source>
        <dbReference type="ARBA" id="ARBA00023002"/>
    </source>
</evidence>
<evidence type="ECO:0000256" key="3">
    <source>
        <dbReference type="RuleBase" id="RU000363"/>
    </source>
</evidence>
<protein>
    <submittedName>
        <fullName evidence="5">Dehydrogenase/reductase SDR family member-like protein</fullName>
    </submittedName>
</protein>
<comment type="similarity">
    <text evidence="1 3">Belongs to the short-chain dehydrogenases/reductases (SDR) family.</text>
</comment>
<name>A0A086T7N9_HAPC1</name>
<dbReference type="PANTHER" id="PTHR42901">
    <property type="entry name" value="ALCOHOL DEHYDROGENASE"/>
    <property type="match status" value="1"/>
</dbReference>
<dbReference type="PRINTS" id="PR00081">
    <property type="entry name" value="GDHRDH"/>
</dbReference>
<dbReference type="Proteomes" id="UP000029964">
    <property type="component" value="Unassembled WGS sequence"/>
</dbReference>
<evidence type="ECO:0000256" key="1">
    <source>
        <dbReference type="ARBA" id="ARBA00006484"/>
    </source>
</evidence>
<dbReference type="Gene3D" id="3.40.50.720">
    <property type="entry name" value="NAD(P)-binding Rossmann-like Domain"/>
    <property type="match status" value="1"/>
</dbReference>
<proteinExistence type="inferred from homology"/>
<dbReference type="STRING" id="857340.A0A086T7N9"/>
<reference evidence="6" key="1">
    <citation type="journal article" date="2014" name="Genome Announc.">
        <title>Genome sequence and annotation of Acremonium chrysogenum, producer of the beta-lactam antibiotic cephalosporin C.</title>
        <authorList>
            <person name="Terfehr D."/>
            <person name="Dahlmann T.A."/>
            <person name="Specht T."/>
            <person name="Zadra I."/>
            <person name="Kuernsteiner H."/>
            <person name="Kueck U."/>
        </authorList>
    </citation>
    <scope>NUCLEOTIDE SEQUENCE [LARGE SCALE GENOMIC DNA]</scope>
    <source>
        <strain evidence="6">ATCC 11550 / CBS 779.69 / DSM 880 / IAM 14645 / JCM 23072 / IMI 49137</strain>
    </source>
</reference>
<dbReference type="OrthoDB" id="1933717at2759"/>
<accession>A0A086T7N9</accession>
<sequence length="373" mass="39834">MSTTDHQPGTDLGTGHHQPSIEAVDKGNPGNFRVQWAVVDDINVDLASIVATVAALASVVFLRAPLPIAGLGLAAIVLPLRLLLPRSKPPSGTALITGASSGIGAELSYVMANKGHDLILVGRDREQLDNVRSNIQKLGKDRSVHVIDTDLSVPGAAQGLYNKVTADGHQVEVLVNGAGLGAAGDVLEQPIELSERMITLNCTALVQLTQLFGRDMAKRQRGWILQISSVGGWIASPHHNLYHASKHFVRAFSEALSVELRGYPGVVNTQLMPGPTHTQFITRAHADETTMMTWSGSVEDPKVVAQAGYRGLSTGKRMVFSSWNAAMSATLLQLAPRSVHLTLAALMNSPLRGMAKTEPPLKDQTKRAPEKDG</sequence>
<dbReference type="AlphaFoldDB" id="A0A086T7N9"/>
<feature type="compositionally biased region" description="Basic and acidic residues" evidence="4">
    <location>
        <begin position="359"/>
        <end position="373"/>
    </location>
</feature>
<keyword evidence="6" id="KW-1185">Reference proteome</keyword>
<comment type="caution">
    <text evidence="5">The sequence shown here is derived from an EMBL/GenBank/DDBJ whole genome shotgun (WGS) entry which is preliminary data.</text>
</comment>
<dbReference type="GO" id="GO:0016491">
    <property type="term" value="F:oxidoreductase activity"/>
    <property type="evidence" value="ECO:0007669"/>
    <property type="project" value="UniProtKB-KW"/>
</dbReference>
<keyword evidence="2" id="KW-0560">Oxidoreductase</keyword>
<dbReference type="SUPFAM" id="SSF51735">
    <property type="entry name" value="NAD(P)-binding Rossmann-fold domains"/>
    <property type="match status" value="1"/>
</dbReference>
<evidence type="ECO:0000256" key="4">
    <source>
        <dbReference type="SAM" id="MobiDB-lite"/>
    </source>
</evidence>
<organism evidence="5 6">
    <name type="scientific">Hapsidospora chrysogenum (strain ATCC 11550 / CBS 779.69 / DSM 880 / IAM 14645 / JCM 23072 / IMI 49137)</name>
    <name type="common">Acremonium chrysogenum</name>
    <dbReference type="NCBI Taxonomy" id="857340"/>
    <lineage>
        <taxon>Eukaryota</taxon>
        <taxon>Fungi</taxon>
        <taxon>Dikarya</taxon>
        <taxon>Ascomycota</taxon>
        <taxon>Pezizomycotina</taxon>
        <taxon>Sordariomycetes</taxon>
        <taxon>Hypocreomycetidae</taxon>
        <taxon>Hypocreales</taxon>
        <taxon>Bionectriaceae</taxon>
        <taxon>Hapsidospora</taxon>
    </lineage>
</organism>
<dbReference type="PRINTS" id="PR00080">
    <property type="entry name" value="SDRFAMILY"/>
</dbReference>
<gene>
    <name evidence="5" type="ORF">ACRE_038420</name>
</gene>
<dbReference type="CDD" id="cd05233">
    <property type="entry name" value="SDR_c"/>
    <property type="match status" value="1"/>
</dbReference>
<dbReference type="PANTHER" id="PTHR42901:SF1">
    <property type="entry name" value="ALCOHOL DEHYDROGENASE"/>
    <property type="match status" value="1"/>
</dbReference>
<dbReference type="InterPro" id="IPR036291">
    <property type="entry name" value="NAD(P)-bd_dom_sf"/>
</dbReference>
<feature type="region of interest" description="Disordered" evidence="4">
    <location>
        <begin position="353"/>
        <end position="373"/>
    </location>
</feature>
<dbReference type="InterPro" id="IPR002347">
    <property type="entry name" value="SDR_fam"/>
</dbReference>